<organism evidence="3 4">
    <name type="scientific">Paralimibaculum aggregatum</name>
    <dbReference type="NCBI Taxonomy" id="3036245"/>
    <lineage>
        <taxon>Bacteria</taxon>
        <taxon>Pseudomonadati</taxon>
        <taxon>Pseudomonadota</taxon>
        <taxon>Alphaproteobacteria</taxon>
        <taxon>Rhodobacterales</taxon>
        <taxon>Paracoccaceae</taxon>
        <taxon>Paralimibaculum</taxon>
    </lineage>
</organism>
<dbReference type="Proteomes" id="UP001239909">
    <property type="component" value="Unassembled WGS sequence"/>
</dbReference>
<keyword evidence="2" id="KW-1133">Transmembrane helix</keyword>
<evidence type="ECO:0000313" key="4">
    <source>
        <dbReference type="Proteomes" id="UP001239909"/>
    </source>
</evidence>
<feature type="transmembrane region" description="Helical" evidence="2">
    <location>
        <begin position="328"/>
        <end position="352"/>
    </location>
</feature>
<evidence type="ECO:0000313" key="3">
    <source>
        <dbReference type="EMBL" id="GMG84968.1"/>
    </source>
</evidence>
<dbReference type="EMBL" id="BSYI01000047">
    <property type="protein sequence ID" value="GMG84968.1"/>
    <property type="molecule type" value="Genomic_DNA"/>
</dbReference>
<protein>
    <recommendedName>
        <fullName evidence="5">DUF4407 domain-containing protein</fullName>
    </recommendedName>
</protein>
<keyword evidence="2" id="KW-0812">Transmembrane</keyword>
<reference evidence="3 4" key="1">
    <citation type="submission" date="2023-04" db="EMBL/GenBank/DDBJ databases">
        <title>Marinoamorphus aggregata gen. nov., sp. Nov., isolate from tissue of brittle star Ophioplocus japonicus.</title>
        <authorList>
            <person name="Kawano K."/>
            <person name="Sawayama S."/>
            <person name="Nakagawa S."/>
        </authorList>
    </citation>
    <scope>NUCLEOTIDE SEQUENCE [LARGE SCALE GENOMIC DNA]</scope>
    <source>
        <strain evidence="3 4">NKW23</strain>
    </source>
</reference>
<comment type="caution">
    <text evidence="3">The sequence shown here is derived from an EMBL/GenBank/DDBJ whole genome shotgun (WGS) entry which is preliminary data.</text>
</comment>
<accession>A0ABQ6LS40</accession>
<keyword evidence="4" id="KW-1185">Reference proteome</keyword>
<evidence type="ECO:0008006" key="5">
    <source>
        <dbReference type="Google" id="ProtNLM"/>
    </source>
</evidence>
<evidence type="ECO:0000256" key="1">
    <source>
        <dbReference type="SAM" id="MobiDB-lite"/>
    </source>
</evidence>
<proteinExistence type="predicted"/>
<feature type="region of interest" description="Disordered" evidence="1">
    <location>
        <begin position="386"/>
        <end position="417"/>
    </location>
</feature>
<gene>
    <name evidence="3" type="ORF">LNKW23_41840</name>
</gene>
<keyword evidence="2" id="KW-0472">Membrane</keyword>
<feature type="compositionally biased region" description="Basic and acidic residues" evidence="1">
    <location>
        <begin position="387"/>
        <end position="399"/>
    </location>
</feature>
<sequence length="417" mass="44454">MTTHEKKAGQESRRMPANDTKPVATMATGALAVASGAMLGLAVPNLIGGDFVLAKTALIAGAGALVAFSVNRLAIEKGAPLAAQRVGMTWLVSTVSILAVGACLATATYSGLVLNDVETLRLQRHAQDYTAFVEEQTQAASQTSRIAPAMRAVVSDIAAKEACEIERSCLSGRGRGGQGPVSNALAALRQRAEALVAQVEAGERDRQSALAALKKQIAAYADTIETEDLSPADRRKALQGVDAEIREQLNSLDEAAPIALVAAYASELRGGITIPARPVASRNISTVLRGHGKSLADVLASIEGSATSRPPMPKRTGVDDTFEYIGHFLPVAAVVALVELIFPITLWIYTYYSLIWAGFRRDPDLWRKHAKRDEFSELVTLPATDLTKAKPDEEHEPSVKRKPRANGKAKLDAGETW</sequence>
<evidence type="ECO:0000256" key="2">
    <source>
        <dbReference type="SAM" id="Phobius"/>
    </source>
</evidence>
<dbReference type="RefSeq" id="WP_285674159.1">
    <property type="nucleotide sequence ID" value="NZ_BSYI01000047.1"/>
</dbReference>
<feature type="transmembrane region" description="Helical" evidence="2">
    <location>
        <begin position="53"/>
        <end position="75"/>
    </location>
</feature>
<name>A0ABQ6LS40_9RHOB</name>
<feature type="transmembrane region" description="Helical" evidence="2">
    <location>
        <begin position="23"/>
        <end position="47"/>
    </location>
</feature>
<feature type="transmembrane region" description="Helical" evidence="2">
    <location>
        <begin position="87"/>
        <end position="112"/>
    </location>
</feature>